<sequence>MIHTVLRTITSLPEPRSPGTSAPSSRPCRRDIRGEDRSASCGPSPSPVRPSGRRITPGGPRIPAMTCAIRHRRTIGAQITSSLIAYDSSSLCQAAFVTGGMGS</sequence>
<dbReference type="EMBL" id="VJZC01000041">
    <property type="protein sequence ID" value="MPY57342.1"/>
    <property type="molecule type" value="Genomic_DNA"/>
</dbReference>
<protein>
    <submittedName>
        <fullName evidence="2">Uncharacterized protein</fullName>
    </submittedName>
</protein>
<keyword evidence="3" id="KW-1185">Reference proteome</keyword>
<feature type="region of interest" description="Disordered" evidence="1">
    <location>
        <begin position="1"/>
        <end position="61"/>
    </location>
</feature>
<dbReference type="AlphaFoldDB" id="A0A5N8XD20"/>
<organism evidence="2 3">
    <name type="scientific">Streptomyces spongiae</name>
    <dbReference type="NCBI Taxonomy" id="565072"/>
    <lineage>
        <taxon>Bacteria</taxon>
        <taxon>Bacillati</taxon>
        <taxon>Actinomycetota</taxon>
        <taxon>Actinomycetes</taxon>
        <taxon>Kitasatosporales</taxon>
        <taxon>Streptomycetaceae</taxon>
        <taxon>Streptomyces</taxon>
    </lineage>
</organism>
<gene>
    <name evidence="2" type="ORF">FNH08_09265</name>
</gene>
<reference evidence="2 3" key="1">
    <citation type="submission" date="2019-07" db="EMBL/GenBank/DDBJ databases">
        <title>New species of Amycolatopsis and Streptomyces.</title>
        <authorList>
            <person name="Duangmal K."/>
            <person name="Teo W.F.A."/>
            <person name="Lipun K."/>
        </authorList>
    </citation>
    <scope>NUCLEOTIDE SEQUENCE [LARGE SCALE GENOMIC DNA]</scope>
    <source>
        <strain evidence="2 3">NBRC 106415</strain>
    </source>
</reference>
<dbReference type="Proteomes" id="UP000400924">
    <property type="component" value="Unassembled WGS sequence"/>
</dbReference>
<accession>A0A5N8XD20</accession>
<name>A0A5N8XD20_9ACTN</name>
<evidence type="ECO:0000256" key="1">
    <source>
        <dbReference type="SAM" id="MobiDB-lite"/>
    </source>
</evidence>
<feature type="compositionally biased region" description="Basic and acidic residues" evidence="1">
    <location>
        <begin position="28"/>
        <end position="38"/>
    </location>
</feature>
<evidence type="ECO:0000313" key="3">
    <source>
        <dbReference type="Proteomes" id="UP000400924"/>
    </source>
</evidence>
<evidence type="ECO:0000313" key="2">
    <source>
        <dbReference type="EMBL" id="MPY57342.1"/>
    </source>
</evidence>
<proteinExistence type="predicted"/>
<comment type="caution">
    <text evidence="2">The sequence shown here is derived from an EMBL/GenBank/DDBJ whole genome shotgun (WGS) entry which is preliminary data.</text>
</comment>